<keyword evidence="10" id="KW-1185">Reference proteome</keyword>
<dbReference type="CDD" id="cd07324">
    <property type="entry name" value="M48C_Oma1-like"/>
    <property type="match status" value="1"/>
</dbReference>
<dbReference type="PANTHER" id="PTHR22726">
    <property type="entry name" value="METALLOENDOPEPTIDASE OMA1"/>
    <property type="match status" value="1"/>
</dbReference>
<dbReference type="GO" id="GO:0046872">
    <property type="term" value="F:metal ion binding"/>
    <property type="evidence" value="ECO:0007669"/>
    <property type="project" value="UniProtKB-KW"/>
</dbReference>
<dbReference type="PANTHER" id="PTHR22726:SF1">
    <property type="entry name" value="METALLOENDOPEPTIDASE OMA1, MITOCHONDRIAL"/>
    <property type="match status" value="1"/>
</dbReference>
<protein>
    <submittedName>
        <fullName evidence="9">M48 family peptidase</fullName>
    </submittedName>
</protein>
<evidence type="ECO:0000256" key="7">
    <source>
        <dbReference type="PROSITE-ProRule" id="PRU00339"/>
    </source>
</evidence>
<dbReference type="OrthoDB" id="9814887at2"/>
<name>A0A4Y8RVP8_9HYPH</name>
<gene>
    <name evidence="9" type="ORF">E3C22_03805</name>
</gene>
<keyword evidence="2" id="KW-0645">Protease</keyword>
<dbReference type="Gene3D" id="1.25.40.10">
    <property type="entry name" value="Tetratricopeptide repeat domain"/>
    <property type="match status" value="1"/>
</dbReference>
<keyword evidence="3" id="KW-0479">Metal-binding</keyword>
<keyword evidence="4" id="KW-0378">Hydrolase</keyword>
<evidence type="ECO:0000256" key="2">
    <source>
        <dbReference type="ARBA" id="ARBA00022670"/>
    </source>
</evidence>
<comment type="caution">
    <text evidence="9">The sequence shown here is derived from an EMBL/GenBank/DDBJ whole genome shotgun (WGS) entry which is preliminary data.</text>
</comment>
<evidence type="ECO:0000256" key="6">
    <source>
        <dbReference type="ARBA" id="ARBA00023049"/>
    </source>
</evidence>
<dbReference type="Pfam" id="PF01435">
    <property type="entry name" value="Peptidase_M48"/>
    <property type="match status" value="1"/>
</dbReference>
<dbReference type="Gene3D" id="3.30.2010.10">
    <property type="entry name" value="Metalloproteases ('zincins'), catalytic domain"/>
    <property type="match status" value="1"/>
</dbReference>
<evidence type="ECO:0000313" key="9">
    <source>
        <dbReference type="EMBL" id="TFF27591.1"/>
    </source>
</evidence>
<organism evidence="9 10">
    <name type="scientific">Jiella endophytica</name>
    <dbReference type="NCBI Taxonomy" id="2558362"/>
    <lineage>
        <taxon>Bacteria</taxon>
        <taxon>Pseudomonadati</taxon>
        <taxon>Pseudomonadota</taxon>
        <taxon>Alphaproteobacteria</taxon>
        <taxon>Hyphomicrobiales</taxon>
        <taxon>Aurantimonadaceae</taxon>
        <taxon>Jiella</taxon>
    </lineage>
</organism>
<dbReference type="InterPro" id="IPR011990">
    <property type="entry name" value="TPR-like_helical_dom_sf"/>
</dbReference>
<dbReference type="InterPro" id="IPR019734">
    <property type="entry name" value="TPR_rpt"/>
</dbReference>
<feature type="domain" description="Peptidase M48" evidence="8">
    <location>
        <begin position="52"/>
        <end position="249"/>
    </location>
</feature>
<evidence type="ECO:0000313" key="10">
    <source>
        <dbReference type="Proteomes" id="UP000298179"/>
    </source>
</evidence>
<dbReference type="SUPFAM" id="SSF48452">
    <property type="entry name" value="TPR-like"/>
    <property type="match status" value="1"/>
</dbReference>
<evidence type="ECO:0000259" key="8">
    <source>
        <dbReference type="Pfam" id="PF01435"/>
    </source>
</evidence>
<evidence type="ECO:0000256" key="5">
    <source>
        <dbReference type="ARBA" id="ARBA00022833"/>
    </source>
</evidence>
<dbReference type="GO" id="GO:0051603">
    <property type="term" value="P:proteolysis involved in protein catabolic process"/>
    <property type="evidence" value="ECO:0007669"/>
    <property type="project" value="TreeGrafter"/>
</dbReference>
<dbReference type="InterPro" id="IPR001915">
    <property type="entry name" value="Peptidase_M48"/>
</dbReference>
<accession>A0A4Y8RVP8</accession>
<keyword evidence="5" id="KW-0862">Zinc</keyword>
<dbReference type="EMBL" id="SOZD01000001">
    <property type="protein sequence ID" value="TFF27591.1"/>
    <property type="molecule type" value="Genomic_DNA"/>
</dbReference>
<dbReference type="InterPro" id="IPR051156">
    <property type="entry name" value="Mito/Outer_Membr_Metalloprot"/>
</dbReference>
<feature type="repeat" description="TPR" evidence="7">
    <location>
        <begin position="330"/>
        <end position="363"/>
    </location>
</feature>
<comment type="cofactor">
    <cofactor evidence="1">
        <name>Zn(2+)</name>
        <dbReference type="ChEBI" id="CHEBI:29105"/>
    </cofactor>
</comment>
<keyword evidence="6" id="KW-0482">Metalloprotease</keyword>
<reference evidence="9 10" key="1">
    <citation type="submission" date="2019-03" db="EMBL/GenBank/DDBJ databases">
        <title>Jiella endophytica sp. nov., a novel endophytic bacterium isolated from root of Ficus microcarpa Linn. f.</title>
        <authorList>
            <person name="Tuo L."/>
        </authorList>
    </citation>
    <scope>NUCLEOTIDE SEQUENCE [LARGE SCALE GENOMIC DNA]</scope>
    <source>
        <strain evidence="9 10">CBS5Q-3</strain>
    </source>
</reference>
<dbReference type="GO" id="GO:0004222">
    <property type="term" value="F:metalloendopeptidase activity"/>
    <property type="evidence" value="ECO:0007669"/>
    <property type="project" value="InterPro"/>
</dbReference>
<evidence type="ECO:0000256" key="3">
    <source>
        <dbReference type="ARBA" id="ARBA00022723"/>
    </source>
</evidence>
<sequence>MEKGRNMRNLLSSLAGRMAALAVAASVGITAVGVPSFAAAASRDNLPIVRDAEIESLVTGYARPLLKAAGLSRAGIETVLVNSPDFNAFVLGRRIFVNTGALTMTETPNQLTGIIAHEIGHLAGGHQQRLRDRLEGAKVMAIAAALLGAGVAIGGTAAGARGAVGAGAGIFSAGGSAAQRSILSYVRGEESTADRSAINYLAKTGQSGRGLLETFENLERSNMFSGAGGRNYLSSHPAPRDRISAIEEAARSSTHFDQADPPALVEAHNLARAKIAAYAGGMNDVRRMFAKDPRGLPALYGDAIATFLAGSTASALQKMDGLIAARPSNPWFHEMRGEILLESGRGSEAAAAFSRAANLDPSKSGLIRAEVGQAMVLSGSQSDLKQAVEMIQAGLQSDPMNGQAYRYLAMAYGRLGDIGRAELATAEGHWNIGSLSEAKVFAARAQAKLKPGTPAWRRAQDILATKSR</sequence>
<keyword evidence="7" id="KW-0802">TPR repeat</keyword>
<evidence type="ECO:0000256" key="1">
    <source>
        <dbReference type="ARBA" id="ARBA00001947"/>
    </source>
</evidence>
<dbReference type="AlphaFoldDB" id="A0A4Y8RVP8"/>
<dbReference type="PROSITE" id="PS50005">
    <property type="entry name" value="TPR"/>
    <property type="match status" value="1"/>
</dbReference>
<dbReference type="Proteomes" id="UP000298179">
    <property type="component" value="Unassembled WGS sequence"/>
</dbReference>
<dbReference type="GO" id="GO:0016020">
    <property type="term" value="C:membrane"/>
    <property type="evidence" value="ECO:0007669"/>
    <property type="project" value="TreeGrafter"/>
</dbReference>
<evidence type="ECO:0000256" key="4">
    <source>
        <dbReference type="ARBA" id="ARBA00022801"/>
    </source>
</evidence>
<proteinExistence type="predicted"/>